<feature type="chain" id="PRO_5041251244" evidence="2">
    <location>
        <begin position="20"/>
        <end position="170"/>
    </location>
</feature>
<feature type="region of interest" description="Disordered" evidence="1">
    <location>
        <begin position="134"/>
        <end position="156"/>
    </location>
</feature>
<evidence type="ECO:0000313" key="3">
    <source>
        <dbReference type="EMBL" id="KAK0516836.1"/>
    </source>
</evidence>
<evidence type="ECO:0000256" key="2">
    <source>
        <dbReference type="SAM" id="SignalP"/>
    </source>
</evidence>
<reference evidence="3" key="1">
    <citation type="submission" date="2023-03" db="EMBL/GenBank/DDBJ databases">
        <title>Complete genome of Cladonia borealis.</title>
        <authorList>
            <person name="Park H."/>
        </authorList>
    </citation>
    <scope>NUCLEOTIDE SEQUENCE</scope>
    <source>
        <strain evidence="3">ANT050790</strain>
    </source>
</reference>
<keyword evidence="2" id="KW-0732">Signal</keyword>
<gene>
    <name evidence="3" type="ORF">JMJ35_001439</name>
</gene>
<evidence type="ECO:0000256" key="1">
    <source>
        <dbReference type="SAM" id="MobiDB-lite"/>
    </source>
</evidence>
<accession>A0AA39UES0</accession>
<proteinExistence type="predicted"/>
<feature type="signal peptide" evidence="2">
    <location>
        <begin position="1"/>
        <end position="19"/>
    </location>
</feature>
<keyword evidence="4" id="KW-1185">Reference proteome</keyword>
<protein>
    <submittedName>
        <fullName evidence="3">Uncharacterized protein</fullName>
    </submittedName>
</protein>
<comment type="caution">
    <text evidence="3">The sequence shown here is derived from an EMBL/GenBank/DDBJ whole genome shotgun (WGS) entry which is preliminary data.</text>
</comment>
<dbReference type="AlphaFoldDB" id="A0AA39UES0"/>
<sequence>MQLQVYLLGLVASASTIKAQAMLNWVFYEPGSDCNKNWHNEPTNEDYWTAPNGFCLPMNTRTGEYDVIVSGVNVGLNTNMPALYGCPDHTCDLNSCVLMAADQWSGQGMGCQHMHNAPFWWIAGVTIPFKRDGKWNETEGTEGAGLGPRGGENGAARLDEMRTRAKEFNA</sequence>
<evidence type="ECO:0000313" key="4">
    <source>
        <dbReference type="Proteomes" id="UP001166286"/>
    </source>
</evidence>
<dbReference type="Proteomes" id="UP001166286">
    <property type="component" value="Unassembled WGS sequence"/>
</dbReference>
<organism evidence="3 4">
    <name type="scientific">Cladonia borealis</name>
    <dbReference type="NCBI Taxonomy" id="184061"/>
    <lineage>
        <taxon>Eukaryota</taxon>
        <taxon>Fungi</taxon>
        <taxon>Dikarya</taxon>
        <taxon>Ascomycota</taxon>
        <taxon>Pezizomycotina</taxon>
        <taxon>Lecanoromycetes</taxon>
        <taxon>OSLEUM clade</taxon>
        <taxon>Lecanoromycetidae</taxon>
        <taxon>Lecanorales</taxon>
        <taxon>Lecanorineae</taxon>
        <taxon>Cladoniaceae</taxon>
        <taxon>Cladonia</taxon>
    </lineage>
</organism>
<dbReference type="EMBL" id="JAFEKC020000002">
    <property type="protein sequence ID" value="KAK0516836.1"/>
    <property type="molecule type" value="Genomic_DNA"/>
</dbReference>
<name>A0AA39UES0_9LECA</name>
<feature type="compositionally biased region" description="Gly residues" evidence="1">
    <location>
        <begin position="142"/>
        <end position="153"/>
    </location>
</feature>